<dbReference type="Proteomes" id="UP001642482">
    <property type="component" value="Unassembled WGS sequence"/>
</dbReference>
<dbReference type="CDD" id="cd00067">
    <property type="entry name" value="GAL4"/>
    <property type="match status" value="1"/>
</dbReference>
<feature type="region of interest" description="Disordered" evidence="3">
    <location>
        <begin position="660"/>
        <end position="680"/>
    </location>
</feature>
<evidence type="ECO:0000313" key="6">
    <source>
        <dbReference type="Proteomes" id="UP001642482"/>
    </source>
</evidence>
<dbReference type="SMART" id="SM00906">
    <property type="entry name" value="Fungal_trans"/>
    <property type="match status" value="1"/>
</dbReference>
<evidence type="ECO:0000256" key="1">
    <source>
        <dbReference type="ARBA" id="ARBA00022723"/>
    </source>
</evidence>
<dbReference type="InterPro" id="IPR001138">
    <property type="entry name" value="Zn2Cys6_DnaBD"/>
</dbReference>
<dbReference type="Gene3D" id="4.10.240.10">
    <property type="entry name" value="Zn(2)-C6 fungal-type DNA-binding domain"/>
    <property type="match status" value="1"/>
</dbReference>
<reference evidence="5 6" key="1">
    <citation type="submission" date="2024-01" db="EMBL/GenBank/DDBJ databases">
        <authorList>
            <person name="Allen C."/>
            <person name="Tagirdzhanova G."/>
        </authorList>
    </citation>
    <scope>NUCLEOTIDE SEQUENCE [LARGE SCALE GENOMIC DNA]</scope>
</reference>
<comment type="caution">
    <text evidence="5">The sequence shown here is derived from an EMBL/GenBank/DDBJ whole genome shotgun (WGS) entry which is preliminary data.</text>
</comment>
<feature type="compositionally biased region" description="Low complexity" evidence="3">
    <location>
        <begin position="109"/>
        <end position="124"/>
    </location>
</feature>
<evidence type="ECO:0000256" key="2">
    <source>
        <dbReference type="ARBA" id="ARBA00023242"/>
    </source>
</evidence>
<proteinExistence type="predicted"/>
<feature type="region of interest" description="Disordered" evidence="3">
    <location>
        <begin position="109"/>
        <end position="128"/>
    </location>
</feature>
<feature type="compositionally biased region" description="Pro residues" evidence="3">
    <location>
        <begin position="76"/>
        <end position="91"/>
    </location>
</feature>
<dbReference type="InterPro" id="IPR036864">
    <property type="entry name" value="Zn2-C6_fun-type_DNA-bd_sf"/>
</dbReference>
<sequence length="726" mass="79294">MTPASRVVRACVRCRKQKLRVSQYHRKHLNSNANVQCDAVRPCTLCQRSGVVCEPRDDPSPTPPKPPRKKRRLAAPPQPPPPLADASPPEPVHQSPVETLRSPAVVSVVSQVSHGTGGSPSSTTDRQHYGANSSAVGFAAHLFGDSAAAYASDIASIPGHAGRPPEKARGRSMGMGLPTAQESSAPWSLVTMVAPPPITVVETLLDAYFDRMHWFINIFHEPTLRRTARQVLSNRQWPRSALGAVLASLAVSAMGLQCVVSDPTWPGHAVLREAGLEAATLREALIQEVRIHLLDLLDDCCMETVQVTSLLGTYYMFHASPTLAWSILGLSVRTAYALALHADSGDGLSGDGDNDFDPIMAQVRRRNWNHITVSDTFAAMIYGRPASLDAAFSHVQPLQDLDDTRLGPGLSSHPLIATSSPSSTSSPPVTLLTFHVLKFRLYGIIRQALNRFRLLRLQNPIAPDDLASLVQAVQHARTQLDAWRAELPPLFAINDDADADATRLAEMPGLSPDEQGARRRLLLQVPTLHATFDSAVIFVHRPLLAYRVSVSALTTQEVLAQALDLSVHAALRMSHVPVARLERQFVVAFVLMNLFTAGVILCIPPTTWPLSAIAHQAKAGTMRIIRASRSLKGVSHIAMHTETLLTRLLKRSLQQELENGLQELDEDDDELTSNGRGRPAMGYYYTEPRQQVVSQLDEAFGTFGQVFFNLVPDDPYSAWNWGNGGL</sequence>
<feature type="region of interest" description="Disordered" evidence="3">
    <location>
        <begin position="158"/>
        <end position="180"/>
    </location>
</feature>
<feature type="region of interest" description="Disordered" evidence="3">
    <location>
        <begin position="51"/>
        <end position="97"/>
    </location>
</feature>
<dbReference type="EMBL" id="CAWUHD010000054">
    <property type="protein sequence ID" value="CAK7224200.1"/>
    <property type="molecule type" value="Genomic_DNA"/>
</dbReference>
<organism evidence="5 6">
    <name type="scientific">Sporothrix eucalyptigena</name>
    <dbReference type="NCBI Taxonomy" id="1812306"/>
    <lineage>
        <taxon>Eukaryota</taxon>
        <taxon>Fungi</taxon>
        <taxon>Dikarya</taxon>
        <taxon>Ascomycota</taxon>
        <taxon>Pezizomycotina</taxon>
        <taxon>Sordariomycetes</taxon>
        <taxon>Sordariomycetidae</taxon>
        <taxon>Ophiostomatales</taxon>
        <taxon>Ophiostomataceae</taxon>
        <taxon>Sporothrix</taxon>
    </lineage>
</organism>
<dbReference type="CDD" id="cd12148">
    <property type="entry name" value="fungal_TF_MHR"/>
    <property type="match status" value="1"/>
</dbReference>
<name>A0ABP0BX07_9PEZI</name>
<accession>A0ABP0BX07</accession>
<dbReference type="PANTHER" id="PTHR46910:SF17">
    <property type="entry name" value="SCFA-RELATED"/>
    <property type="match status" value="1"/>
</dbReference>
<dbReference type="InterPro" id="IPR007219">
    <property type="entry name" value="XnlR_reg_dom"/>
</dbReference>
<protein>
    <recommendedName>
        <fullName evidence="4">Xylanolytic transcriptional activator regulatory domain-containing protein</fullName>
    </recommendedName>
</protein>
<keyword evidence="6" id="KW-1185">Reference proteome</keyword>
<feature type="domain" description="Xylanolytic transcriptional activator regulatory" evidence="4">
    <location>
        <begin position="324"/>
        <end position="404"/>
    </location>
</feature>
<evidence type="ECO:0000313" key="5">
    <source>
        <dbReference type="EMBL" id="CAK7224200.1"/>
    </source>
</evidence>
<evidence type="ECO:0000259" key="4">
    <source>
        <dbReference type="SMART" id="SM00906"/>
    </source>
</evidence>
<gene>
    <name evidence="5" type="ORF">SEUCBS140593_005490</name>
</gene>
<keyword evidence="1" id="KW-0479">Metal-binding</keyword>
<keyword evidence="2" id="KW-0539">Nucleus</keyword>
<dbReference type="InterPro" id="IPR050987">
    <property type="entry name" value="AtrR-like"/>
</dbReference>
<dbReference type="PANTHER" id="PTHR46910">
    <property type="entry name" value="TRANSCRIPTION FACTOR PDR1"/>
    <property type="match status" value="1"/>
</dbReference>
<dbReference type="Pfam" id="PF04082">
    <property type="entry name" value="Fungal_trans"/>
    <property type="match status" value="1"/>
</dbReference>
<evidence type="ECO:0000256" key="3">
    <source>
        <dbReference type="SAM" id="MobiDB-lite"/>
    </source>
</evidence>